<evidence type="ECO:0000313" key="4">
    <source>
        <dbReference type="EMBL" id="SCY26771.1"/>
    </source>
</evidence>
<feature type="domain" description="HTH tetR-type" evidence="3">
    <location>
        <begin position="1"/>
        <end position="59"/>
    </location>
</feature>
<name>A0A1G5EJ14_9FLAO</name>
<dbReference type="OrthoDB" id="881297at2"/>
<dbReference type="GO" id="GO:0003677">
    <property type="term" value="F:DNA binding"/>
    <property type="evidence" value="ECO:0007669"/>
    <property type="project" value="UniProtKB-UniRule"/>
</dbReference>
<feature type="DNA-binding region" description="H-T-H motif" evidence="2">
    <location>
        <begin position="22"/>
        <end position="41"/>
    </location>
</feature>
<dbReference type="InterPro" id="IPR050624">
    <property type="entry name" value="HTH-type_Tx_Regulator"/>
</dbReference>
<dbReference type="InterPro" id="IPR001647">
    <property type="entry name" value="HTH_TetR"/>
</dbReference>
<evidence type="ECO:0000313" key="5">
    <source>
        <dbReference type="Proteomes" id="UP000199354"/>
    </source>
</evidence>
<dbReference type="PRINTS" id="PR00455">
    <property type="entry name" value="HTHTETR"/>
</dbReference>
<sequence>MEEKIIAKATDMFLRLGFKSVTMDDIAGEMGISKKTIYKYFINKEVLIEESTEAMHKQVHVKIEAIMAQNHNPIRENFELRRMFKNMFQAAETSPLYQLKKHYPELHQKTMCHELEDCYLFLRQNIDRGIYLGLYRKDMDIEKAIKFYYMLIFQINENTVSEKEAQELELAVLEYHTRAIATEKGIKELEFNLSNNN</sequence>
<gene>
    <name evidence="4" type="ORF">SAMN02927903_01070</name>
</gene>
<proteinExistence type="predicted"/>
<accession>A0A1G5EJ14</accession>
<dbReference type="Gene3D" id="1.10.357.10">
    <property type="entry name" value="Tetracycline Repressor, domain 2"/>
    <property type="match status" value="1"/>
</dbReference>
<evidence type="ECO:0000256" key="2">
    <source>
        <dbReference type="PROSITE-ProRule" id="PRU00335"/>
    </source>
</evidence>
<evidence type="ECO:0000256" key="1">
    <source>
        <dbReference type="ARBA" id="ARBA00023125"/>
    </source>
</evidence>
<dbReference type="Pfam" id="PF00440">
    <property type="entry name" value="TetR_N"/>
    <property type="match status" value="1"/>
</dbReference>
<dbReference type="InterPro" id="IPR009057">
    <property type="entry name" value="Homeodomain-like_sf"/>
</dbReference>
<dbReference type="AlphaFoldDB" id="A0A1G5EJ14"/>
<dbReference type="PANTHER" id="PTHR43479">
    <property type="entry name" value="ACREF/ENVCD OPERON REPRESSOR-RELATED"/>
    <property type="match status" value="1"/>
</dbReference>
<evidence type="ECO:0000259" key="3">
    <source>
        <dbReference type="PROSITE" id="PS50977"/>
    </source>
</evidence>
<keyword evidence="1 2" id="KW-0238">DNA-binding</keyword>
<organism evidence="4 5">
    <name type="scientific">Flavobacterium caeni</name>
    <dbReference type="NCBI Taxonomy" id="490189"/>
    <lineage>
        <taxon>Bacteria</taxon>
        <taxon>Pseudomonadati</taxon>
        <taxon>Bacteroidota</taxon>
        <taxon>Flavobacteriia</taxon>
        <taxon>Flavobacteriales</taxon>
        <taxon>Flavobacteriaceae</taxon>
        <taxon>Flavobacterium</taxon>
    </lineage>
</organism>
<dbReference type="SUPFAM" id="SSF46689">
    <property type="entry name" value="Homeodomain-like"/>
    <property type="match status" value="1"/>
</dbReference>
<dbReference type="STRING" id="490189.SAMN02927903_01070"/>
<protein>
    <submittedName>
        <fullName evidence="4">Transcriptional regulator, TetR family</fullName>
    </submittedName>
</protein>
<keyword evidence="5" id="KW-1185">Reference proteome</keyword>
<reference evidence="4 5" key="1">
    <citation type="submission" date="2016-10" db="EMBL/GenBank/DDBJ databases">
        <authorList>
            <person name="de Groot N.N."/>
        </authorList>
    </citation>
    <scope>NUCLEOTIDE SEQUENCE [LARGE SCALE GENOMIC DNA]</scope>
    <source>
        <strain evidence="4 5">CGMCC 1.7031</strain>
    </source>
</reference>
<dbReference type="EMBL" id="FMVF01000004">
    <property type="protein sequence ID" value="SCY26771.1"/>
    <property type="molecule type" value="Genomic_DNA"/>
</dbReference>
<dbReference type="RefSeq" id="WP_091141258.1">
    <property type="nucleotide sequence ID" value="NZ_FMVF01000004.1"/>
</dbReference>
<dbReference type="PANTHER" id="PTHR43479:SF11">
    <property type="entry name" value="ACREF_ENVCD OPERON REPRESSOR-RELATED"/>
    <property type="match status" value="1"/>
</dbReference>
<dbReference type="PROSITE" id="PS50977">
    <property type="entry name" value="HTH_TETR_2"/>
    <property type="match status" value="1"/>
</dbReference>
<dbReference type="Proteomes" id="UP000199354">
    <property type="component" value="Unassembled WGS sequence"/>
</dbReference>